<reference evidence="3" key="2">
    <citation type="submission" date="2008-12" db="EMBL/GenBank/DDBJ databases">
        <title>Improved gene annotation of the rice (Oryza sativa) genomes.</title>
        <authorList>
            <person name="Wang J."/>
            <person name="Li R."/>
            <person name="Fan W."/>
            <person name="Huang Q."/>
            <person name="Zhang J."/>
            <person name="Zhou Y."/>
            <person name="Hu Y."/>
            <person name="Zi S."/>
            <person name="Li J."/>
            <person name="Ni P."/>
            <person name="Zheng H."/>
            <person name="Zhang Y."/>
            <person name="Zhao M."/>
            <person name="Hao Q."/>
            <person name="McDermott J."/>
            <person name="Samudrala R."/>
            <person name="Kristiansen K."/>
            <person name="Wong G.K.-S."/>
        </authorList>
    </citation>
    <scope>NUCLEOTIDE SEQUENCE</scope>
</reference>
<accession>B9G363</accession>
<organism evidence="3">
    <name type="scientific">Oryza sativa subsp. japonica</name>
    <name type="common">Rice</name>
    <dbReference type="NCBI Taxonomy" id="39947"/>
    <lineage>
        <taxon>Eukaryota</taxon>
        <taxon>Viridiplantae</taxon>
        <taxon>Streptophyta</taxon>
        <taxon>Embryophyta</taxon>
        <taxon>Tracheophyta</taxon>
        <taxon>Spermatophyta</taxon>
        <taxon>Magnoliopsida</taxon>
        <taxon>Liliopsida</taxon>
        <taxon>Poales</taxon>
        <taxon>Poaceae</taxon>
        <taxon>BOP clade</taxon>
        <taxon>Oryzoideae</taxon>
        <taxon>Oryzeae</taxon>
        <taxon>Oryzinae</taxon>
        <taxon>Oryza</taxon>
        <taxon>Oryza sativa</taxon>
    </lineage>
</organism>
<keyword evidence="2" id="KW-1133">Transmembrane helix</keyword>
<protein>
    <submittedName>
        <fullName evidence="3">Uncharacterized protein</fullName>
    </submittedName>
</protein>
<feature type="region of interest" description="Disordered" evidence="1">
    <location>
        <begin position="1"/>
        <end position="29"/>
    </location>
</feature>
<evidence type="ECO:0000256" key="2">
    <source>
        <dbReference type="SAM" id="Phobius"/>
    </source>
</evidence>
<dbReference type="AlphaFoldDB" id="B9G363"/>
<dbReference type="EMBL" id="CM000146">
    <property type="protein sequence ID" value="EEE69560.1"/>
    <property type="molecule type" value="Genomic_DNA"/>
</dbReference>
<sequence>MAKKGKNNSTRRASASSSSSSAAADGDGSPWLRLTAFAVLTLHSAFSAYLARDDARLVALVVVVGYLLMLVLLFYGLAVPVQQKRD</sequence>
<reference evidence="3" key="1">
    <citation type="journal article" date="2005" name="PLoS Biol.">
        <title>The genomes of Oryza sativa: a history of duplications.</title>
        <authorList>
            <person name="Yu J."/>
            <person name="Wang J."/>
            <person name="Lin W."/>
            <person name="Li S."/>
            <person name="Li H."/>
            <person name="Zhou J."/>
            <person name="Ni P."/>
            <person name="Dong W."/>
            <person name="Hu S."/>
            <person name="Zeng C."/>
            <person name="Zhang J."/>
            <person name="Zhang Y."/>
            <person name="Li R."/>
            <person name="Xu Z."/>
            <person name="Li S."/>
            <person name="Li X."/>
            <person name="Zheng H."/>
            <person name="Cong L."/>
            <person name="Lin L."/>
            <person name="Yin J."/>
            <person name="Geng J."/>
            <person name="Li G."/>
            <person name="Shi J."/>
            <person name="Liu J."/>
            <person name="Lv H."/>
            <person name="Li J."/>
            <person name="Wang J."/>
            <person name="Deng Y."/>
            <person name="Ran L."/>
            <person name="Shi X."/>
            <person name="Wang X."/>
            <person name="Wu Q."/>
            <person name="Li C."/>
            <person name="Ren X."/>
            <person name="Wang J."/>
            <person name="Wang X."/>
            <person name="Li D."/>
            <person name="Liu D."/>
            <person name="Zhang X."/>
            <person name="Ji Z."/>
            <person name="Zhao W."/>
            <person name="Sun Y."/>
            <person name="Zhang Z."/>
            <person name="Bao J."/>
            <person name="Han Y."/>
            <person name="Dong L."/>
            <person name="Ji J."/>
            <person name="Chen P."/>
            <person name="Wu S."/>
            <person name="Liu J."/>
            <person name="Xiao Y."/>
            <person name="Bu D."/>
            <person name="Tan J."/>
            <person name="Yang L."/>
            <person name="Ye C."/>
            <person name="Zhang J."/>
            <person name="Xu J."/>
            <person name="Zhou Y."/>
            <person name="Yu Y."/>
            <person name="Zhang B."/>
            <person name="Zhuang S."/>
            <person name="Wei H."/>
            <person name="Liu B."/>
            <person name="Lei M."/>
            <person name="Yu H."/>
            <person name="Li Y."/>
            <person name="Xu H."/>
            <person name="Wei S."/>
            <person name="He X."/>
            <person name="Fang L."/>
            <person name="Zhang Z."/>
            <person name="Zhang Y."/>
            <person name="Huang X."/>
            <person name="Su Z."/>
            <person name="Tong W."/>
            <person name="Li J."/>
            <person name="Tong Z."/>
            <person name="Li S."/>
            <person name="Ye J."/>
            <person name="Wang L."/>
            <person name="Fang L."/>
            <person name="Lei T."/>
            <person name="Chen C."/>
            <person name="Chen H."/>
            <person name="Xu Z."/>
            <person name="Li H."/>
            <person name="Huang H."/>
            <person name="Zhang F."/>
            <person name="Xu H."/>
            <person name="Li N."/>
            <person name="Zhao C."/>
            <person name="Li S."/>
            <person name="Dong L."/>
            <person name="Huang Y."/>
            <person name="Li L."/>
            <person name="Xi Y."/>
            <person name="Qi Q."/>
            <person name="Li W."/>
            <person name="Zhang B."/>
            <person name="Hu W."/>
            <person name="Zhang Y."/>
            <person name="Tian X."/>
            <person name="Jiao Y."/>
            <person name="Liang X."/>
            <person name="Jin J."/>
            <person name="Gao L."/>
            <person name="Zheng W."/>
            <person name="Hao B."/>
            <person name="Liu S."/>
            <person name="Wang W."/>
            <person name="Yuan L."/>
            <person name="Cao M."/>
            <person name="McDermott J."/>
            <person name="Samudrala R."/>
            <person name="Wang J."/>
            <person name="Wong G.K."/>
            <person name="Yang H."/>
        </authorList>
    </citation>
    <scope>NUCLEOTIDE SEQUENCE [LARGE SCALE GENOMIC DNA]</scope>
</reference>
<evidence type="ECO:0000313" key="3">
    <source>
        <dbReference type="EMBL" id="EEE69560.1"/>
    </source>
</evidence>
<proteinExistence type="predicted"/>
<keyword evidence="2" id="KW-0812">Transmembrane</keyword>
<feature type="compositionally biased region" description="Low complexity" evidence="1">
    <location>
        <begin position="13"/>
        <end position="24"/>
    </location>
</feature>
<name>B9G363_ORYSJ</name>
<feature type="transmembrane region" description="Helical" evidence="2">
    <location>
        <begin position="31"/>
        <end position="50"/>
    </location>
</feature>
<evidence type="ECO:0000256" key="1">
    <source>
        <dbReference type="SAM" id="MobiDB-lite"/>
    </source>
</evidence>
<feature type="transmembrane region" description="Helical" evidence="2">
    <location>
        <begin position="57"/>
        <end position="78"/>
    </location>
</feature>
<gene>
    <name evidence="3" type="ORF">OsJ_29068</name>
</gene>
<dbReference type="Proteomes" id="UP000007752">
    <property type="component" value="Chromosome 9"/>
</dbReference>
<keyword evidence="2" id="KW-0472">Membrane</keyword>
<dbReference type="HOGENOM" id="CLU_2501910_0_0_1"/>